<comment type="catalytic activity">
    <reaction evidence="9">
        <text>ATP + H2O = ADP + phosphate + H(+)</text>
        <dbReference type="Rhea" id="RHEA:13065"/>
        <dbReference type="ChEBI" id="CHEBI:15377"/>
        <dbReference type="ChEBI" id="CHEBI:15378"/>
        <dbReference type="ChEBI" id="CHEBI:30616"/>
        <dbReference type="ChEBI" id="CHEBI:43474"/>
        <dbReference type="ChEBI" id="CHEBI:456216"/>
        <dbReference type="EC" id="5.6.2.4"/>
    </reaction>
</comment>
<dbReference type="OrthoDB" id="9810135at2"/>
<sequence>MRFHADLHVHSKHSRATSRDLDLEHLAHWAARKGIGVVGTGDCVHPVWLAELKDKLVPDTPGLFRLRPDIEAAVMATLPAPCRTPVRFMLSTEISTIYKKGDRTRKIHHLIYGPDFDTIDRLQASLARIGNIASDGRPILGLDSRDLLEITLASGPGAYLVPAHIWTPWFAALGSQSGFDSIAECYGDLADHIFAVETGLSSDPAMNWRISFLDRYRLTSNSDAHSPGKLGREATAFDCDPDYHAIRRALETGEGYVGTVEFFPEEGKYHADGHRKCDVRLSPQETLALDGRCPVCGQPVTVGVLHRIENLADRSEEEAVPPPTAGQISSLVPLPEILSELLATGPASKAVERSYDRLVGTLGSELGILGEVAVEDIARAESELLAEAVTRLRQGQVIRDAGYDGEYGVIRLFEPQELKSRTAGGLLFDLPQRRVEPSRPSIPRHPRGSGDLVAPEPEGDSRFRGNDDGGERADGPGAAAIAPATSLLDRLDPDQRAAAKWVEGPLLIVAGPGSGKTRTLTHRIAHLVADHGAAPDSCLAITFTRRAAAEMRERLEHLLPGAAAGMSIHTFHSLGLALLREHGEAAGLHRDFKVAGEAERAALLQEVLEVSRTKAERLLRAISRAKRTGAPADLDLAEALARYDEAMALRNWIDFDDLIGKSIAALESDPGLAALCRDRFRHVSVDEFQDVDDSQVRLLSLLVPPGGNLCVIGDPDQAIYGFRGADASCFDRFHRDHPGAAVIRLRRNYRSTGTIVTAAARFIGADGRTEPAAEIVRAMQDRISVHAAASDKAEAEFVVAEIEALLGGHSFFSIDSGRSDGRANDQLGFGDIAVLYRTDAQAEAVAEALGRGGMPFKKSSLAPLSEDPAVIALLAALEREAGEGPLPQGLQRAAEGLRRDGADPAVITAALQRLSLIASRRDSDDRTAFLTAVALATEADFWDPRADRVSLLTLHAAKGLEFPVVFILGLEDGVLPLRFGEADPAALAEERRLFYVGMTRAMDRLFLCRARERRWRGGTVRLEASPFLGEIEAELLAHRRADAAPRRPAEKQLSLF</sequence>
<dbReference type="PROSITE" id="PS00435">
    <property type="entry name" value="PEROXIDASE_1"/>
    <property type="match status" value="1"/>
</dbReference>
<dbReference type="InterPro" id="IPR019793">
    <property type="entry name" value="Peroxidases_heam-ligand_BS"/>
</dbReference>
<feature type="domain" description="UvrD-like helicase C-terminal" evidence="13">
    <location>
        <begin position="753"/>
        <end position="1056"/>
    </location>
</feature>
<feature type="binding site" evidence="10">
    <location>
        <begin position="510"/>
        <end position="517"/>
    </location>
    <ligand>
        <name>ATP</name>
        <dbReference type="ChEBI" id="CHEBI:30616"/>
    </ligand>
</feature>
<dbReference type="SUPFAM" id="SSF52540">
    <property type="entry name" value="P-loop containing nucleoside triphosphate hydrolases"/>
    <property type="match status" value="1"/>
</dbReference>
<dbReference type="GO" id="GO:0016887">
    <property type="term" value="F:ATP hydrolysis activity"/>
    <property type="evidence" value="ECO:0007669"/>
    <property type="project" value="RHEA"/>
</dbReference>
<dbReference type="PROSITE" id="PS51198">
    <property type="entry name" value="UVRD_HELICASE_ATP_BIND"/>
    <property type="match status" value="1"/>
</dbReference>
<feature type="region of interest" description="Disordered" evidence="11">
    <location>
        <begin position="429"/>
        <end position="478"/>
    </location>
</feature>
<dbReference type="InterPro" id="IPR000212">
    <property type="entry name" value="DNA_helicase_UvrD/REP"/>
</dbReference>
<dbReference type="GO" id="GO:0033202">
    <property type="term" value="C:DNA helicase complex"/>
    <property type="evidence" value="ECO:0007669"/>
    <property type="project" value="TreeGrafter"/>
</dbReference>
<comment type="catalytic activity">
    <reaction evidence="7">
        <text>Couples ATP hydrolysis with the unwinding of duplex DNA by translocating in the 3'-5' direction.</text>
        <dbReference type="EC" id="5.6.2.4"/>
    </reaction>
</comment>
<comment type="caution">
    <text evidence="14">The sequence shown here is derived from an EMBL/GenBank/DDBJ whole genome shotgun (WGS) entry which is preliminary data.</text>
</comment>
<dbReference type="GO" id="GO:0043138">
    <property type="term" value="F:3'-5' DNA helicase activity"/>
    <property type="evidence" value="ECO:0007669"/>
    <property type="project" value="UniProtKB-EC"/>
</dbReference>
<proteinExistence type="inferred from homology"/>
<dbReference type="CDD" id="cd17932">
    <property type="entry name" value="DEXQc_UvrD"/>
    <property type="match status" value="1"/>
</dbReference>
<dbReference type="InterPro" id="IPR014016">
    <property type="entry name" value="UvrD-like_ATP-bd"/>
</dbReference>
<dbReference type="CDD" id="cd18807">
    <property type="entry name" value="SF1_C_UvrD"/>
    <property type="match status" value="1"/>
</dbReference>
<dbReference type="EC" id="5.6.2.4" evidence="8"/>
<dbReference type="InterPro" id="IPR027417">
    <property type="entry name" value="P-loop_NTPase"/>
</dbReference>
<evidence type="ECO:0000256" key="2">
    <source>
        <dbReference type="ARBA" id="ARBA00022741"/>
    </source>
</evidence>
<dbReference type="InterPro" id="IPR016195">
    <property type="entry name" value="Pol/histidinol_Pase-like"/>
</dbReference>
<dbReference type="Gene3D" id="3.20.20.140">
    <property type="entry name" value="Metal-dependent hydrolases"/>
    <property type="match status" value="1"/>
</dbReference>
<dbReference type="RefSeq" id="WP_034836501.1">
    <property type="nucleotide sequence ID" value="NZ_JANX01000126.1"/>
</dbReference>
<reference evidence="14 15" key="1">
    <citation type="submission" date="2014-01" db="EMBL/GenBank/DDBJ databases">
        <title>Genome sequence determination for a cystic fibrosis isolate, Inquilinus limosus.</title>
        <authorList>
            <person name="Pino M."/>
            <person name="Di Conza J."/>
            <person name="Gutkind G."/>
        </authorList>
    </citation>
    <scope>NUCLEOTIDE SEQUENCE [LARGE SCALE GENOMIC DNA]</scope>
    <source>
        <strain evidence="14 15">MP06</strain>
    </source>
</reference>
<feature type="domain" description="UvrD-like helicase ATP-binding" evidence="12">
    <location>
        <begin position="489"/>
        <end position="752"/>
    </location>
</feature>
<dbReference type="AlphaFoldDB" id="A0A0A0DAN6"/>
<keyword evidence="4 10" id="KW-0347">Helicase</keyword>
<dbReference type="EMBL" id="JANX01000126">
    <property type="protein sequence ID" value="KGM34037.1"/>
    <property type="molecule type" value="Genomic_DNA"/>
</dbReference>
<dbReference type="GO" id="GO:0005829">
    <property type="term" value="C:cytosol"/>
    <property type="evidence" value="ECO:0007669"/>
    <property type="project" value="TreeGrafter"/>
</dbReference>
<dbReference type="PANTHER" id="PTHR11070:SF59">
    <property type="entry name" value="DNA 3'-5' HELICASE"/>
    <property type="match status" value="1"/>
</dbReference>
<organism evidence="14 15">
    <name type="scientific">Inquilinus limosus MP06</name>
    <dbReference type="NCBI Taxonomy" id="1398085"/>
    <lineage>
        <taxon>Bacteria</taxon>
        <taxon>Pseudomonadati</taxon>
        <taxon>Pseudomonadota</taxon>
        <taxon>Alphaproteobacteria</taxon>
        <taxon>Rhodospirillales</taxon>
        <taxon>Rhodospirillaceae</taxon>
        <taxon>Inquilinus</taxon>
    </lineage>
</organism>
<feature type="compositionally biased region" description="Basic and acidic residues" evidence="11">
    <location>
        <begin position="459"/>
        <end position="474"/>
    </location>
</feature>
<evidence type="ECO:0000256" key="9">
    <source>
        <dbReference type="ARBA" id="ARBA00048988"/>
    </source>
</evidence>
<dbReference type="PANTHER" id="PTHR11070">
    <property type="entry name" value="UVRD / RECB / PCRA DNA HELICASE FAMILY MEMBER"/>
    <property type="match status" value="1"/>
</dbReference>
<dbReference type="Gene3D" id="3.40.50.300">
    <property type="entry name" value="P-loop containing nucleotide triphosphate hydrolases"/>
    <property type="match status" value="3"/>
</dbReference>
<keyword evidence="5 10" id="KW-0067">ATP-binding</keyword>
<evidence type="ECO:0000313" key="14">
    <source>
        <dbReference type="EMBL" id="KGM34037.1"/>
    </source>
</evidence>
<evidence type="ECO:0000313" key="15">
    <source>
        <dbReference type="Proteomes" id="UP000029995"/>
    </source>
</evidence>
<dbReference type="Pfam" id="PF13361">
    <property type="entry name" value="UvrD_C"/>
    <property type="match status" value="2"/>
</dbReference>
<comment type="similarity">
    <text evidence="1">Belongs to the helicase family. UvrD subfamily.</text>
</comment>
<evidence type="ECO:0000256" key="10">
    <source>
        <dbReference type="PROSITE-ProRule" id="PRU00560"/>
    </source>
</evidence>
<evidence type="ECO:0000259" key="12">
    <source>
        <dbReference type="PROSITE" id="PS51198"/>
    </source>
</evidence>
<keyword evidence="2 10" id="KW-0547">Nucleotide-binding</keyword>
<name>A0A0A0DAN6_9PROT</name>
<keyword evidence="6" id="KW-0413">Isomerase</keyword>
<evidence type="ECO:0000256" key="5">
    <source>
        <dbReference type="ARBA" id="ARBA00022840"/>
    </source>
</evidence>
<dbReference type="Pfam" id="PF00580">
    <property type="entry name" value="UvrD-helicase"/>
    <property type="match status" value="1"/>
</dbReference>
<keyword evidence="3 10" id="KW-0378">Hydrolase</keyword>
<evidence type="ECO:0000259" key="13">
    <source>
        <dbReference type="PROSITE" id="PS51217"/>
    </source>
</evidence>
<dbReference type="PROSITE" id="PS51217">
    <property type="entry name" value="UVRD_HELICASE_CTER"/>
    <property type="match status" value="1"/>
</dbReference>
<dbReference type="CDD" id="cd19067">
    <property type="entry name" value="PfuEndoQ-like"/>
    <property type="match status" value="1"/>
</dbReference>
<dbReference type="Proteomes" id="UP000029995">
    <property type="component" value="Unassembled WGS sequence"/>
</dbReference>
<protein>
    <recommendedName>
        <fullName evidence="8">DNA 3'-5' helicase</fullName>
        <ecNumber evidence="8">5.6.2.4</ecNumber>
    </recommendedName>
</protein>
<dbReference type="GO" id="GO:0005524">
    <property type="term" value="F:ATP binding"/>
    <property type="evidence" value="ECO:0007669"/>
    <property type="project" value="UniProtKB-UniRule"/>
</dbReference>
<evidence type="ECO:0000256" key="7">
    <source>
        <dbReference type="ARBA" id="ARBA00034617"/>
    </source>
</evidence>
<evidence type="ECO:0000256" key="11">
    <source>
        <dbReference type="SAM" id="MobiDB-lite"/>
    </source>
</evidence>
<gene>
    <name evidence="14" type="ORF">P409_12465</name>
</gene>
<evidence type="ECO:0000256" key="4">
    <source>
        <dbReference type="ARBA" id="ARBA00022806"/>
    </source>
</evidence>
<dbReference type="InterPro" id="IPR014017">
    <property type="entry name" value="DNA_helicase_UvrD-like_C"/>
</dbReference>
<dbReference type="SUPFAM" id="SSF89550">
    <property type="entry name" value="PHP domain-like"/>
    <property type="match status" value="1"/>
</dbReference>
<dbReference type="InterPro" id="IPR013986">
    <property type="entry name" value="DExx_box_DNA_helicase_dom_sf"/>
</dbReference>
<evidence type="ECO:0000256" key="6">
    <source>
        <dbReference type="ARBA" id="ARBA00023235"/>
    </source>
</evidence>
<evidence type="ECO:0000256" key="8">
    <source>
        <dbReference type="ARBA" id="ARBA00034808"/>
    </source>
</evidence>
<evidence type="ECO:0000256" key="3">
    <source>
        <dbReference type="ARBA" id="ARBA00022801"/>
    </source>
</evidence>
<dbReference type="Gene3D" id="1.10.486.10">
    <property type="entry name" value="PCRA, domain 4"/>
    <property type="match status" value="2"/>
</dbReference>
<dbReference type="Gene3D" id="1.10.10.160">
    <property type="match status" value="1"/>
</dbReference>
<evidence type="ECO:0000256" key="1">
    <source>
        <dbReference type="ARBA" id="ARBA00009922"/>
    </source>
</evidence>
<dbReference type="GO" id="GO:0003677">
    <property type="term" value="F:DNA binding"/>
    <property type="evidence" value="ECO:0007669"/>
    <property type="project" value="InterPro"/>
</dbReference>
<accession>A0A0A0DAN6</accession>
<dbReference type="GO" id="GO:0000725">
    <property type="term" value="P:recombinational repair"/>
    <property type="evidence" value="ECO:0007669"/>
    <property type="project" value="TreeGrafter"/>
</dbReference>